<keyword evidence="9" id="KW-0472">Membrane</keyword>
<dbReference type="RefSeq" id="WP_184866887.1">
    <property type="nucleotide sequence ID" value="NZ_BAAAWY010000010.1"/>
</dbReference>
<keyword evidence="4" id="KW-0808">Transferase</keyword>
<dbReference type="Pfam" id="PF07730">
    <property type="entry name" value="HisKA_3"/>
    <property type="match status" value="1"/>
</dbReference>
<feature type="transmembrane region" description="Helical" evidence="9">
    <location>
        <begin position="130"/>
        <end position="147"/>
    </location>
</feature>
<dbReference type="PANTHER" id="PTHR24421:SF10">
    <property type="entry name" value="NITRATE_NITRITE SENSOR PROTEIN NARQ"/>
    <property type="match status" value="1"/>
</dbReference>
<keyword evidence="3" id="KW-0597">Phosphoprotein</keyword>
<evidence type="ECO:0000256" key="1">
    <source>
        <dbReference type="ARBA" id="ARBA00000085"/>
    </source>
</evidence>
<dbReference type="SUPFAM" id="SSF55874">
    <property type="entry name" value="ATPase domain of HSP90 chaperone/DNA topoisomerase II/histidine kinase"/>
    <property type="match status" value="1"/>
</dbReference>
<dbReference type="GO" id="GO:0046983">
    <property type="term" value="F:protein dimerization activity"/>
    <property type="evidence" value="ECO:0007669"/>
    <property type="project" value="InterPro"/>
</dbReference>
<evidence type="ECO:0000256" key="4">
    <source>
        <dbReference type="ARBA" id="ARBA00022679"/>
    </source>
</evidence>
<proteinExistence type="predicted"/>
<comment type="caution">
    <text evidence="11">The sequence shown here is derived from an EMBL/GenBank/DDBJ whole genome shotgun (WGS) entry which is preliminary data.</text>
</comment>
<dbReference type="Proteomes" id="UP000585638">
    <property type="component" value="Unassembled WGS sequence"/>
</dbReference>
<feature type="transmembrane region" description="Helical" evidence="9">
    <location>
        <begin position="37"/>
        <end position="56"/>
    </location>
</feature>
<accession>A0A7W9KM23</accession>
<keyword evidence="8" id="KW-0902">Two-component regulatory system</keyword>
<feature type="transmembrane region" description="Helical" evidence="9">
    <location>
        <begin position="12"/>
        <end position="31"/>
    </location>
</feature>
<dbReference type="InterPro" id="IPR011712">
    <property type="entry name" value="Sig_transdc_His_kin_sub3_dim/P"/>
</dbReference>
<keyword evidence="9" id="KW-0812">Transmembrane</keyword>
<evidence type="ECO:0000256" key="2">
    <source>
        <dbReference type="ARBA" id="ARBA00012438"/>
    </source>
</evidence>
<dbReference type="Gene3D" id="3.30.565.10">
    <property type="entry name" value="Histidine kinase-like ATPase, C-terminal domain"/>
    <property type="match status" value="1"/>
</dbReference>
<keyword evidence="7" id="KW-0067">ATP-binding</keyword>
<reference evidence="11 12" key="1">
    <citation type="submission" date="2020-08" db="EMBL/GenBank/DDBJ databases">
        <title>Sequencing the genomes of 1000 actinobacteria strains.</title>
        <authorList>
            <person name="Klenk H.-P."/>
        </authorList>
    </citation>
    <scope>NUCLEOTIDE SEQUENCE [LARGE SCALE GENOMIC DNA]</scope>
    <source>
        <strain evidence="11 12">DSM 43851</strain>
    </source>
</reference>
<evidence type="ECO:0000313" key="12">
    <source>
        <dbReference type="Proteomes" id="UP000585638"/>
    </source>
</evidence>
<dbReference type="EMBL" id="JACHIR010000001">
    <property type="protein sequence ID" value="MBB5895052.1"/>
    <property type="molecule type" value="Genomic_DNA"/>
</dbReference>
<evidence type="ECO:0000256" key="8">
    <source>
        <dbReference type="ARBA" id="ARBA00023012"/>
    </source>
</evidence>
<protein>
    <recommendedName>
        <fullName evidence="2">histidine kinase</fullName>
        <ecNumber evidence="2">2.7.13.3</ecNumber>
    </recommendedName>
</protein>
<evidence type="ECO:0000256" key="3">
    <source>
        <dbReference type="ARBA" id="ARBA00022553"/>
    </source>
</evidence>
<dbReference type="GO" id="GO:0000155">
    <property type="term" value="F:phosphorelay sensor kinase activity"/>
    <property type="evidence" value="ECO:0007669"/>
    <property type="project" value="InterPro"/>
</dbReference>
<feature type="transmembrane region" description="Helical" evidence="9">
    <location>
        <begin position="63"/>
        <end position="84"/>
    </location>
</feature>
<evidence type="ECO:0000256" key="5">
    <source>
        <dbReference type="ARBA" id="ARBA00022741"/>
    </source>
</evidence>
<evidence type="ECO:0000259" key="10">
    <source>
        <dbReference type="Pfam" id="PF07730"/>
    </source>
</evidence>
<comment type="catalytic activity">
    <reaction evidence="1">
        <text>ATP + protein L-histidine = ADP + protein N-phospho-L-histidine.</text>
        <dbReference type="EC" id="2.7.13.3"/>
    </reaction>
</comment>
<organism evidence="11 12">
    <name type="scientific">Kutzneria kofuensis</name>
    <dbReference type="NCBI Taxonomy" id="103725"/>
    <lineage>
        <taxon>Bacteria</taxon>
        <taxon>Bacillati</taxon>
        <taxon>Actinomycetota</taxon>
        <taxon>Actinomycetes</taxon>
        <taxon>Pseudonocardiales</taxon>
        <taxon>Pseudonocardiaceae</taxon>
        <taxon>Kutzneria</taxon>
    </lineage>
</organism>
<evidence type="ECO:0000256" key="9">
    <source>
        <dbReference type="SAM" id="Phobius"/>
    </source>
</evidence>
<sequence>MQVTVRGTLARQSLLVSALCVATDVSLVFFADCVPGSIEQIVTLLAIIAVDLWLAGPARLSGFVAVAHGLVKILAVLAIGPSAAGNTAGLMIAGYRAGAWLRGWPAWFTMAATTTCVGLARVFANGFHNWALIPITMAEFGLLPWLVGRYTTTRRAYLAELEQRAEQERRDAKDAVAKAVVEERAAIARDLHDVIAHHVSAINVHAGAARLIMAGDRQDAKLGASVTAVESAARSAMVELRHLLDLLHGDRAASARQPGLDNIDELFDGVRAAGLQAELVVAGHPRDLPESLDIALYRIAQEMLTNALRHGDGTEVAVHLDYGETSLVLSASNPMPANARHSDGQQRGLAGIANRVTLFNGVASSGPSADGRTWRTAVVFPL</sequence>
<evidence type="ECO:0000256" key="6">
    <source>
        <dbReference type="ARBA" id="ARBA00022777"/>
    </source>
</evidence>
<dbReference type="GO" id="GO:0005524">
    <property type="term" value="F:ATP binding"/>
    <property type="evidence" value="ECO:0007669"/>
    <property type="project" value="UniProtKB-KW"/>
</dbReference>
<dbReference type="InterPro" id="IPR050482">
    <property type="entry name" value="Sensor_HK_TwoCompSys"/>
</dbReference>
<gene>
    <name evidence="11" type="ORF">BJ998_006248</name>
</gene>
<dbReference type="EC" id="2.7.13.3" evidence="2"/>
<dbReference type="CDD" id="cd16917">
    <property type="entry name" value="HATPase_UhpB-NarQ-NarX-like"/>
    <property type="match status" value="1"/>
</dbReference>
<dbReference type="GO" id="GO:0016020">
    <property type="term" value="C:membrane"/>
    <property type="evidence" value="ECO:0007669"/>
    <property type="project" value="InterPro"/>
</dbReference>
<evidence type="ECO:0000256" key="7">
    <source>
        <dbReference type="ARBA" id="ARBA00022840"/>
    </source>
</evidence>
<dbReference type="InterPro" id="IPR036890">
    <property type="entry name" value="HATPase_C_sf"/>
</dbReference>
<name>A0A7W9KM23_9PSEU</name>
<keyword evidence="6 11" id="KW-0418">Kinase</keyword>
<dbReference type="PANTHER" id="PTHR24421">
    <property type="entry name" value="NITRATE/NITRITE SENSOR PROTEIN NARX-RELATED"/>
    <property type="match status" value="1"/>
</dbReference>
<dbReference type="Gene3D" id="1.20.5.1930">
    <property type="match status" value="1"/>
</dbReference>
<evidence type="ECO:0000313" key="11">
    <source>
        <dbReference type="EMBL" id="MBB5895052.1"/>
    </source>
</evidence>
<dbReference type="AlphaFoldDB" id="A0A7W9KM23"/>
<feature type="transmembrane region" description="Helical" evidence="9">
    <location>
        <begin position="104"/>
        <end position="123"/>
    </location>
</feature>
<keyword evidence="9" id="KW-1133">Transmembrane helix</keyword>
<keyword evidence="12" id="KW-1185">Reference proteome</keyword>
<feature type="domain" description="Signal transduction histidine kinase subgroup 3 dimerisation and phosphoacceptor" evidence="10">
    <location>
        <begin position="183"/>
        <end position="248"/>
    </location>
</feature>
<keyword evidence="5" id="KW-0547">Nucleotide-binding</keyword>